<keyword evidence="2" id="KW-0238">DNA-binding</keyword>
<evidence type="ECO:0000313" key="7">
    <source>
        <dbReference type="Proteomes" id="UP000194546"/>
    </source>
</evidence>
<dbReference type="SMART" id="SM00346">
    <property type="entry name" value="HTH_ICLR"/>
    <property type="match status" value="1"/>
</dbReference>
<evidence type="ECO:0000256" key="3">
    <source>
        <dbReference type="ARBA" id="ARBA00023163"/>
    </source>
</evidence>
<dbReference type="PANTHER" id="PTHR30136:SF24">
    <property type="entry name" value="HTH-TYPE TRANSCRIPTIONAL REPRESSOR ALLR"/>
    <property type="match status" value="1"/>
</dbReference>
<dbReference type="PROSITE" id="PS51077">
    <property type="entry name" value="HTH_ICLR"/>
    <property type="match status" value="1"/>
</dbReference>
<dbReference type="PANTHER" id="PTHR30136">
    <property type="entry name" value="HELIX-TURN-HELIX TRANSCRIPTIONAL REGULATOR, ICLR FAMILY"/>
    <property type="match status" value="1"/>
</dbReference>
<evidence type="ECO:0000259" key="5">
    <source>
        <dbReference type="PROSITE" id="PS51078"/>
    </source>
</evidence>
<dbReference type="SUPFAM" id="SSF55781">
    <property type="entry name" value="GAF domain-like"/>
    <property type="match status" value="1"/>
</dbReference>
<keyword evidence="1" id="KW-0805">Transcription regulation</keyword>
<name>A0A242NA79_CABSO</name>
<dbReference type="GO" id="GO:0003677">
    <property type="term" value="F:DNA binding"/>
    <property type="evidence" value="ECO:0007669"/>
    <property type="project" value="UniProtKB-KW"/>
</dbReference>
<dbReference type="InterPro" id="IPR036390">
    <property type="entry name" value="WH_DNA-bd_sf"/>
</dbReference>
<dbReference type="Gene3D" id="3.30.450.40">
    <property type="match status" value="1"/>
</dbReference>
<dbReference type="InterPro" id="IPR005471">
    <property type="entry name" value="Tscrpt_reg_IclR_N"/>
</dbReference>
<evidence type="ECO:0000259" key="4">
    <source>
        <dbReference type="PROSITE" id="PS51077"/>
    </source>
</evidence>
<dbReference type="InterPro" id="IPR029016">
    <property type="entry name" value="GAF-like_dom_sf"/>
</dbReference>
<sequence>MDGAAPRTRMSAIDRAVQILDALQEANRPTTAYEIARIVGAPLSTVYSIINDLVEKNLLARTPEGAIWLGSRLYGYGLTYASSLDYLAVAHEEMNRLSAHVGETVQVCGLEEGMMVVLQMAEGPGHFRVTSRVGSRVPLNWTASGRLLVGHLPDAERVAYFARHAKSSPTARAETRPDILARMAREALDARLSIQIGESDASVACLAAPVLDQAGDCVFTISIVMPEAKALQSTEQFGDELKVVASRIETRLGWHRRATEFVA</sequence>
<feature type="domain" description="HTH iclR-type" evidence="4">
    <location>
        <begin position="10"/>
        <end position="78"/>
    </location>
</feature>
<evidence type="ECO:0000313" key="6">
    <source>
        <dbReference type="EMBL" id="OTP80056.1"/>
    </source>
</evidence>
<dbReference type="InterPro" id="IPR014757">
    <property type="entry name" value="Tscrpt_reg_IclR_C"/>
</dbReference>
<proteinExistence type="predicted"/>
<reference evidence="6 7" key="1">
    <citation type="submission" date="2017-03" db="EMBL/GenBank/DDBJ databases">
        <title>Genome analysis of strain PAMC 26510.</title>
        <authorList>
            <person name="Oh H.-M."/>
            <person name="Yang J.-A."/>
        </authorList>
    </citation>
    <scope>NUCLEOTIDE SEQUENCE [LARGE SCALE GENOMIC DNA]</scope>
    <source>
        <strain evidence="6 7">PAMC 26510</strain>
    </source>
</reference>
<protein>
    <submittedName>
        <fullName evidence="6">Transcriptional regulator, IclR family</fullName>
    </submittedName>
</protein>
<accession>A0A242NA79</accession>
<keyword evidence="3" id="KW-0804">Transcription</keyword>
<gene>
    <name evidence="6" type="ORF">PAMC26510_04590</name>
</gene>
<dbReference type="CDD" id="cd00090">
    <property type="entry name" value="HTH_ARSR"/>
    <property type="match status" value="1"/>
</dbReference>
<evidence type="ECO:0000256" key="1">
    <source>
        <dbReference type="ARBA" id="ARBA00023015"/>
    </source>
</evidence>
<dbReference type="InterPro" id="IPR036388">
    <property type="entry name" value="WH-like_DNA-bd_sf"/>
</dbReference>
<dbReference type="Pfam" id="PF01614">
    <property type="entry name" value="IclR_C"/>
    <property type="match status" value="1"/>
</dbReference>
<comment type="caution">
    <text evidence="6">The sequence shown here is derived from an EMBL/GenBank/DDBJ whole genome shotgun (WGS) entry which is preliminary data.</text>
</comment>
<dbReference type="Pfam" id="PF09339">
    <property type="entry name" value="HTH_IclR"/>
    <property type="match status" value="1"/>
</dbReference>
<organism evidence="6 7">
    <name type="scientific">Caballeronia sordidicola</name>
    <name type="common">Burkholderia sordidicola</name>
    <dbReference type="NCBI Taxonomy" id="196367"/>
    <lineage>
        <taxon>Bacteria</taxon>
        <taxon>Pseudomonadati</taxon>
        <taxon>Pseudomonadota</taxon>
        <taxon>Betaproteobacteria</taxon>
        <taxon>Burkholderiales</taxon>
        <taxon>Burkholderiaceae</taxon>
        <taxon>Caballeronia</taxon>
    </lineage>
</organism>
<dbReference type="GO" id="GO:0003700">
    <property type="term" value="F:DNA-binding transcription factor activity"/>
    <property type="evidence" value="ECO:0007669"/>
    <property type="project" value="TreeGrafter"/>
</dbReference>
<dbReference type="SUPFAM" id="SSF46785">
    <property type="entry name" value="Winged helix' DNA-binding domain"/>
    <property type="match status" value="1"/>
</dbReference>
<dbReference type="EMBL" id="NBTY01000017">
    <property type="protein sequence ID" value="OTP80056.1"/>
    <property type="molecule type" value="Genomic_DNA"/>
</dbReference>
<feature type="domain" description="IclR-ED" evidence="5">
    <location>
        <begin position="72"/>
        <end position="254"/>
    </location>
</feature>
<dbReference type="GO" id="GO:0045892">
    <property type="term" value="P:negative regulation of DNA-templated transcription"/>
    <property type="evidence" value="ECO:0007669"/>
    <property type="project" value="TreeGrafter"/>
</dbReference>
<dbReference type="Gene3D" id="1.10.10.10">
    <property type="entry name" value="Winged helix-like DNA-binding domain superfamily/Winged helix DNA-binding domain"/>
    <property type="match status" value="1"/>
</dbReference>
<dbReference type="AlphaFoldDB" id="A0A242NA79"/>
<dbReference type="InterPro" id="IPR011991">
    <property type="entry name" value="ArsR-like_HTH"/>
</dbReference>
<dbReference type="Proteomes" id="UP000194546">
    <property type="component" value="Unassembled WGS sequence"/>
</dbReference>
<dbReference type="InterPro" id="IPR050707">
    <property type="entry name" value="HTH_MetabolicPath_Reg"/>
</dbReference>
<evidence type="ECO:0000256" key="2">
    <source>
        <dbReference type="ARBA" id="ARBA00023125"/>
    </source>
</evidence>
<dbReference type="PROSITE" id="PS51078">
    <property type="entry name" value="ICLR_ED"/>
    <property type="match status" value="1"/>
</dbReference>